<gene>
    <name evidence="3" type="ORF">CT0861_07220</name>
</gene>
<dbReference type="STRING" id="708197.A0A166XNW1"/>
<feature type="region of interest" description="Disordered" evidence="1">
    <location>
        <begin position="252"/>
        <end position="327"/>
    </location>
</feature>
<evidence type="ECO:0000313" key="4">
    <source>
        <dbReference type="Proteomes" id="UP000076552"/>
    </source>
</evidence>
<dbReference type="Pfam" id="PF20150">
    <property type="entry name" value="2EXR"/>
    <property type="match status" value="1"/>
</dbReference>
<reference evidence="3 4" key="1">
    <citation type="submission" date="2015-06" db="EMBL/GenBank/DDBJ databases">
        <title>Survival trade-offs in plant roots during colonization by closely related pathogenic and mutualistic fungi.</title>
        <authorList>
            <person name="Hacquard S."/>
            <person name="Kracher B."/>
            <person name="Hiruma K."/>
            <person name="Weinman A."/>
            <person name="Muench P."/>
            <person name="Garrido Oter R."/>
            <person name="Ver Loren van Themaat E."/>
            <person name="Dallerey J.-F."/>
            <person name="Damm U."/>
            <person name="Henrissat B."/>
            <person name="Lespinet O."/>
            <person name="Thon M."/>
            <person name="Kemen E."/>
            <person name="McHardy A.C."/>
            <person name="Schulze-Lefert P."/>
            <person name="O'Connell R.J."/>
        </authorList>
    </citation>
    <scope>NUCLEOTIDE SEQUENCE [LARGE SCALE GENOMIC DNA]</scope>
    <source>
        <strain evidence="3 4">0861</strain>
    </source>
</reference>
<dbReference type="InterPro" id="IPR045518">
    <property type="entry name" value="2EXR"/>
</dbReference>
<dbReference type="Proteomes" id="UP000076552">
    <property type="component" value="Unassembled WGS sequence"/>
</dbReference>
<evidence type="ECO:0000259" key="2">
    <source>
        <dbReference type="Pfam" id="PF20150"/>
    </source>
</evidence>
<proteinExistence type="predicted"/>
<protein>
    <recommendedName>
        <fullName evidence="2">2EXR domain-containing protein</fullName>
    </recommendedName>
</protein>
<sequence length="487" mass="54494">MASTVKFDIPASARSFHPFSRLPPEIRHQIWEDAVLEPGMHFIRLKTAARVAHLPSPLVTSTIDENDEEHSNPILDFSREKLPSKLWPATLEPRYPTPQANLSNYVALNRTLAKLSVTCFESAAVIQRLVNQPGSVKLNGGRVVSLASSEDVVCLEYLSADNFRSWCRMSINIDCPELANIRHVAIPYCHGWEATSTAFGCSHCGDQHHAGVSKVYPVHLYEFLARYLPNLQTFYFIDYLIVKKSFGPNPTAQKSGEIIPSSPQALTKTQASAADKSDKRKKEDALDDNPSPNKTVDSAKAAHSESTTAATTEATQSSTSSRKRIPEKAFRSEGRIFRELAEDEWTIKSRVVDTLSWIQKRFSLYAARSKLSKHVHPENVKFKILACEWVEKQSEAPRKSKRTVSTANEPLRKRLRPLSERSREWSTPIEPAPKHSTTHSFSALSIRTSTNLEGNFYFVFGRDSHSAFDFCAGSTLDVGNDAEYGRG</sequence>
<accession>A0A166XNW1</accession>
<feature type="compositionally biased region" description="Polar residues" evidence="1">
    <location>
        <begin position="261"/>
        <end position="270"/>
    </location>
</feature>
<keyword evidence="4" id="KW-1185">Reference proteome</keyword>
<organism evidence="3 4">
    <name type="scientific">Colletotrichum tofieldiae</name>
    <dbReference type="NCBI Taxonomy" id="708197"/>
    <lineage>
        <taxon>Eukaryota</taxon>
        <taxon>Fungi</taxon>
        <taxon>Dikarya</taxon>
        <taxon>Ascomycota</taxon>
        <taxon>Pezizomycotina</taxon>
        <taxon>Sordariomycetes</taxon>
        <taxon>Hypocreomycetidae</taxon>
        <taxon>Glomerellales</taxon>
        <taxon>Glomerellaceae</taxon>
        <taxon>Colletotrichum</taxon>
        <taxon>Colletotrichum spaethianum species complex</taxon>
    </lineage>
</organism>
<evidence type="ECO:0000313" key="3">
    <source>
        <dbReference type="EMBL" id="KZL76785.1"/>
    </source>
</evidence>
<evidence type="ECO:0000256" key="1">
    <source>
        <dbReference type="SAM" id="MobiDB-lite"/>
    </source>
</evidence>
<dbReference type="AlphaFoldDB" id="A0A166XNW1"/>
<comment type="caution">
    <text evidence="3">The sequence shown here is derived from an EMBL/GenBank/DDBJ whole genome shotgun (WGS) entry which is preliminary data.</text>
</comment>
<feature type="domain" description="2EXR" evidence="2">
    <location>
        <begin position="16"/>
        <end position="80"/>
    </location>
</feature>
<name>A0A166XNW1_9PEZI</name>
<dbReference type="EMBL" id="LFIV01000012">
    <property type="protein sequence ID" value="KZL76785.1"/>
    <property type="molecule type" value="Genomic_DNA"/>
</dbReference>
<feature type="region of interest" description="Disordered" evidence="1">
    <location>
        <begin position="396"/>
        <end position="437"/>
    </location>
</feature>
<feature type="compositionally biased region" description="Basic and acidic residues" evidence="1">
    <location>
        <begin position="275"/>
        <end position="284"/>
    </location>
</feature>
<feature type="compositionally biased region" description="Low complexity" evidence="1">
    <location>
        <begin position="298"/>
        <end position="320"/>
    </location>
</feature>